<organism evidence="6 7">
    <name type="scientific">Candidatus Scatousia excrementipullorum</name>
    <dbReference type="NCBI Taxonomy" id="2840936"/>
    <lineage>
        <taxon>Bacteria</taxon>
        <taxon>Candidatus Scatousia</taxon>
    </lineage>
</organism>
<dbReference type="PANTHER" id="PTHR45782:SF4">
    <property type="entry name" value="MITOCHONDRIAL RIBOSOME-ASSOCIATED GTPASE 1"/>
    <property type="match status" value="1"/>
</dbReference>
<dbReference type="SUPFAM" id="SSF52540">
    <property type="entry name" value="P-loop containing nucleoside triphosphate hydrolases"/>
    <property type="match status" value="1"/>
</dbReference>
<dbReference type="PIRSF" id="PIRSF006230">
    <property type="entry name" value="MG442"/>
    <property type="match status" value="1"/>
</dbReference>
<evidence type="ECO:0000256" key="4">
    <source>
        <dbReference type="PIRSR" id="PIRSR006230-1"/>
    </source>
</evidence>
<sequence length="284" mass="32156">MKRNKTHIHWYPGHIAKAERKLKEQLSLVDAVIEVVDARLPKSSMYNNITGLLNNKPRLILLNKSDLTDKNELKKWISFLEKELNAPVLLSDAKNSKDLNLIVKKAVELSEPRIQALMKKGLLRRPARVMVVGMPNVGKSSIINKLTRSSKTKIGAKAGVTRQQQWVRINPQLDLLDTPGIIPMKQENQEAAIKLAFVNSISENAYSNEPVAQDLLDLLDEKYSDTVRKYYNVETNELTLENIAISRNWIISGGSPDITRAAAYVLRDFREGKIGKFILDDMEE</sequence>
<accession>A0A9D9H117</accession>
<protein>
    <recommendedName>
        <fullName evidence="3">Ribosome biogenesis GTPase A</fullName>
    </recommendedName>
</protein>
<dbReference type="InterPro" id="IPR027417">
    <property type="entry name" value="P-loop_NTPase"/>
</dbReference>
<dbReference type="Gene3D" id="3.40.50.300">
    <property type="entry name" value="P-loop containing nucleotide triphosphate hydrolases"/>
    <property type="match status" value="1"/>
</dbReference>
<dbReference type="PRINTS" id="PR00326">
    <property type="entry name" value="GTP1OBG"/>
</dbReference>
<evidence type="ECO:0000313" key="7">
    <source>
        <dbReference type="Proteomes" id="UP000823632"/>
    </source>
</evidence>
<feature type="domain" description="CP-type G" evidence="5">
    <location>
        <begin position="19"/>
        <end position="184"/>
    </location>
</feature>
<reference evidence="6" key="2">
    <citation type="journal article" date="2021" name="PeerJ">
        <title>Extensive microbial diversity within the chicken gut microbiome revealed by metagenomics and culture.</title>
        <authorList>
            <person name="Gilroy R."/>
            <person name="Ravi A."/>
            <person name="Getino M."/>
            <person name="Pursley I."/>
            <person name="Horton D.L."/>
            <person name="Alikhan N.F."/>
            <person name="Baker D."/>
            <person name="Gharbi K."/>
            <person name="Hall N."/>
            <person name="Watson M."/>
            <person name="Adriaenssens E.M."/>
            <person name="Foster-Nyarko E."/>
            <person name="Jarju S."/>
            <person name="Secka A."/>
            <person name="Antonio M."/>
            <person name="Oren A."/>
            <person name="Chaudhuri R.R."/>
            <person name="La Ragione R."/>
            <person name="Hildebrand F."/>
            <person name="Pallen M.J."/>
        </authorList>
    </citation>
    <scope>NUCLEOTIDE SEQUENCE</scope>
    <source>
        <strain evidence="6">10192</strain>
    </source>
</reference>
<feature type="binding site" evidence="4">
    <location>
        <begin position="136"/>
        <end position="141"/>
    </location>
    <ligand>
        <name>GTP</name>
        <dbReference type="ChEBI" id="CHEBI:37565"/>
    </ligand>
</feature>
<proteinExistence type="inferred from homology"/>
<dbReference type="NCBIfam" id="TIGR03596">
    <property type="entry name" value="GTPase_YlqF"/>
    <property type="match status" value="1"/>
</dbReference>
<dbReference type="EMBL" id="JADIND010000209">
    <property type="protein sequence ID" value="MBO8431587.1"/>
    <property type="molecule type" value="Genomic_DNA"/>
</dbReference>
<evidence type="ECO:0000313" key="6">
    <source>
        <dbReference type="EMBL" id="MBO8431587.1"/>
    </source>
</evidence>
<name>A0A9D9H117_9BACT</name>
<dbReference type="CDD" id="cd01856">
    <property type="entry name" value="YlqF"/>
    <property type="match status" value="1"/>
</dbReference>
<comment type="function">
    <text evidence="3">Required for a late step of 50S ribosomal subunit assembly. Has GTPase activity.</text>
</comment>
<dbReference type="InterPro" id="IPR006073">
    <property type="entry name" value="GTP-bd"/>
</dbReference>
<dbReference type="InterPro" id="IPR016478">
    <property type="entry name" value="GTPase_MTG1"/>
</dbReference>
<dbReference type="InterPro" id="IPR019991">
    <property type="entry name" value="GTP-bd_ribosome_bgen"/>
</dbReference>
<keyword evidence="2 3" id="KW-0342">GTP-binding</keyword>
<feature type="binding site" evidence="4">
    <location>
        <position position="180"/>
    </location>
    <ligand>
        <name>GTP</name>
        <dbReference type="ChEBI" id="CHEBI:37565"/>
    </ligand>
</feature>
<dbReference type="PROSITE" id="PS51721">
    <property type="entry name" value="G_CP"/>
    <property type="match status" value="1"/>
</dbReference>
<dbReference type="GO" id="GO:0006412">
    <property type="term" value="P:translation"/>
    <property type="evidence" value="ECO:0007669"/>
    <property type="project" value="TreeGrafter"/>
</dbReference>
<dbReference type="PANTHER" id="PTHR45782">
    <property type="entry name" value="MITOCHONDRIAL RIBOSOME-ASSOCIATED GTPASE 1"/>
    <property type="match status" value="1"/>
</dbReference>
<evidence type="ECO:0000259" key="5">
    <source>
        <dbReference type="PROSITE" id="PS51721"/>
    </source>
</evidence>
<comment type="caution">
    <text evidence="6">The sequence shown here is derived from an EMBL/GenBank/DDBJ whole genome shotgun (WGS) entry which is preliminary data.</text>
</comment>
<dbReference type="InterPro" id="IPR023179">
    <property type="entry name" value="GTP-bd_ortho_bundle_sf"/>
</dbReference>
<evidence type="ECO:0000256" key="2">
    <source>
        <dbReference type="ARBA" id="ARBA00023134"/>
    </source>
</evidence>
<evidence type="ECO:0000256" key="1">
    <source>
        <dbReference type="ARBA" id="ARBA00022741"/>
    </source>
</evidence>
<dbReference type="GO" id="GO:0005525">
    <property type="term" value="F:GTP binding"/>
    <property type="evidence" value="ECO:0007669"/>
    <property type="project" value="UniProtKB-KW"/>
</dbReference>
<evidence type="ECO:0000256" key="3">
    <source>
        <dbReference type="PIRNR" id="PIRNR006230"/>
    </source>
</evidence>
<comment type="similarity">
    <text evidence="3">Belongs to the TRAFAC class YlqF/YawG GTPase family. MTG1 subfamily.</text>
</comment>
<dbReference type="Gene3D" id="1.10.1580.10">
    <property type="match status" value="1"/>
</dbReference>
<reference evidence="6" key="1">
    <citation type="submission" date="2020-10" db="EMBL/GenBank/DDBJ databases">
        <authorList>
            <person name="Gilroy R."/>
        </authorList>
    </citation>
    <scope>NUCLEOTIDE SEQUENCE</scope>
    <source>
        <strain evidence="6">10192</strain>
    </source>
</reference>
<dbReference type="AlphaFoldDB" id="A0A9D9H117"/>
<keyword evidence="1 3" id="KW-0547">Nucleotide-binding</keyword>
<dbReference type="InterPro" id="IPR030378">
    <property type="entry name" value="G_CP_dom"/>
</dbReference>
<comment type="subcellular location">
    <subcellularLocation>
        <location evidence="3">Cytoplasm</location>
    </subcellularLocation>
</comment>
<gene>
    <name evidence="6" type="primary">ylqF</name>
    <name evidence="6" type="ORF">IAC76_09395</name>
</gene>
<feature type="binding site" evidence="4">
    <location>
        <begin position="63"/>
        <end position="66"/>
    </location>
    <ligand>
        <name>GTP</name>
        <dbReference type="ChEBI" id="CHEBI:37565"/>
    </ligand>
</feature>
<keyword evidence="3" id="KW-0963">Cytoplasm</keyword>
<dbReference type="Pfam" id="PF01926">
    <property type="entry name" value="MMR_HSR1"/>
    <property type="match status" value="1"/>
</dbReference>
<dbReference type="GO" id="GO:0003924">
    <property type="term" value="F:GTPase activity"/>
    <property type="evidence" value="ECO:0007669"/>
    <property type="project" value="TreeGrafter"/>
</dbReference>
<dbReference type="Proteomes" id="UP000823632">
    <property type="component" value="Unassembled WGS sequence"/>
</dbReference>
<dbReference type="GO" id="GO:0005737">
    <property type="term" value="C:cytoplasm"/>
    <property type="evidence" value="ECO:0007669"/>
    <property type="project" value="UniProtKB-SubCell"/>
</dbReference>